<dbReference type="EMBL" id="JH167923">
    <property type="protein sequence ID" value="EHB03067.1"/>
    <property type="molecule type" value="Genomic_DNA"/>
</dbReference>
<dbReference type="FunCoup" id="G5B1A6">
    <property type="interactions" value="559"/>
</dbReference>
<dbReference type="InterPro" id="IPR035437">
    <property type="entry name" value="SNase_OB-fold_sf"/>
</dbReference>
<evidence type="ECO:0000256" key="4">
    <source>
        <dbReference type="ARBA" id="ARBA00022490"/>
    </source>
</evidence>
<feature type="domain" description="RING-type" evidence="16">
    <location>
        <begin position="32"/>
        <end position="72"/>
    </location>
</feature>
<dbReference type="GO" id="GO:0008270">
    <property type="term" value="F:zinc ion binding"/>
    <property type="evidence" value="ECO:0007669"/>
    <property type="project" value="UniProtKB-KW"/>
</dbReference>
<evidence type="ECO:0000256" key="9">
    <source>
        <dbReference type="ARBA" id="ARBA00022833"/>
    </source>
</evidence>
<organism evidence="18 19">
    <name type="scientific">Heterocephalus glaber</name>
    <name type="common">Naked mole rat</name>
    <dbReference type="NCBI Taxonomy" id="10181"/>
    <lineage>
        <taxon>Eukaryota</taxon>
        <taxon>Metazoa</taxon>
        <taxon>Chordata</taxon>
        <taxon>Craniata</taxon>
        <taxon>Vertebrata</taxon>
        <taxon>Euteleostomi</taxon>
        <taxon>Mammalia</taxon>
        <taxon>Eutheria</taxon>
        <taxon>Euarchontoglires</taxon>
        <taxon>Glires</taxon>
        <taxon>Rodentia</taxon>
        <taxon>Hystricomorpha</taxon>
        <taxon>Bathyergidae</taxon>
        <taxon>Heterocephalus</taxon>
    </lineage>
</organism>
<dbReference type="InterPro" id="IPR001841">
    <property type="entry name" value="Znf_RING"/>
</dbReference>
<dbReference type="SUPFAM" id="SSF63748">
    <property type="entry name" value="Tudor/PWWP/MBT"/>
    <property type="match status" value="6"/>
</dbReference>
<evidence type="ECO:0000256" key="3">
    <source>
        <dbReference type="ARBA" id="ARBA00022473"/>
    </source>
</evidence>
<dbReference type="InterPro" id="IPR047847">
    <property type="entry name" value="RNF17-like_TUDOR_rpt2"/>
</dbReference>
<dbReference type="GO" id="GO:0030154">
    <property type="term" value="P:cell differentiation"/>
    <property type="evidence" value="ECO:0007669"/>
    <property type="project" value="UniProtKB-KW"/>
</dbReference>
<dbReference type="CDD" id="cd20416">
    <property type="entry name" value="Tudor_TDRD4_rpt3"/>
    <property type="match status" value="1"/>
</dbReference>
<dbReference type="InterPro" id="IPR017907">
    <property type="entry name" value="Znf_RING_CS"/>
</dbReference>
<reference evidence="18 19" key="1">
    <citation type="journal article" date="2011" name="Nature">
        <title>Genome sequencing reveals insights into physiology and longevity of the naked mole rat.</title>
        <authorList>
            <person name="Kim E.B."/>
            <person name="Fang X."/>
            <person name="Fushan A.A."/>
            <person name="Huang Z."/>
            <person name="Lobanov A.V."/>
            <person name="Han L."/>
            <person name="Marino S.M."/>
            <person name="Sun X."/>
            <person name="Turanov A.A."/>
            <person name="Yang P."/>
            <person name="Yim S.H."/>
            <person name="Zhao X."/>
            <person name="Kasaikina M.V."/>
            <person name="Stoletzki N."/>
            <person name="Peng C."/>
            <person name="Polak P."/>
            <person name="Xiong Z."/>
            <person name="Kiezun A."/>
            <person name="Zhu Y."/>
            <person name="Chen Y."/>
            <person name="Kryukov G.V."/>
            <person name="Zhang Q."/>
            <person name="Peshkin L."/>
            <person name="Yang L."/>
            <person name="Bronson R.T."/>
            <person name="Buffenstein R."/>
            <person name="Wang B."/>
            <person name="Han C."/>
            <person name="Li Q."/>
            <person name="Chen L."/>
            <person name="Zhao W."/>
            <person name="Sunyaev S.R."/>
            <person name="Park T.J."/>
            <person name="Zhang G."/>
            <person name="Wang J."/>
            <person name="Gladyshev V.N."/>
        </authorList>
    </citation>
    <scope>NUCLEOTIDE SEQUENCE [LARGE SCALE GENOMIC DNA]</scope>
</reference>
<evidence type="ECO:0000259" key="16">
    <source>
        <dbReference type="PROSITE" id="PS50089"/>
    </source>
</evidence>
<protein>
    <recommendedName>
        <fullName evidence="14">RING finger protein 17</fullName>
    </recommendedName>
</protein>
<keyword evidence="8" id="KW-0221">Differentiation</keyword>
<evidence type="ECO:0000256" key="12">
    <source>
        <dbReference type="ARBA" id="ARBA00057086"/>
    </source>
</evidence>
<evidence type="ECO:0000256" key="7">
    <source>
        <dbReference type="ARBA" id="ARBA00022771"/>
    </source>
</evidence>
<dbReference type="SMART" id="SM00333">
    <property type="entry name" value="TUDOR"/>
    <property type="match status" value="5"/>
</dbReference>
<keyword evidence="11" id="KW-0539">Nucleus</keyword>
<accession>G5B1A6</accession>
<dbReference type="SUPFAM" id="SSF57850">
    <property type="entry name" value="RING/U-box"/>
    <property type="match status" value="1"/>
</dbReference>
<evidence type="ECO:0000256" key="10">
    <source>
        <dbReference type="ARBA" id="ARBA00022871"/>
    </source>
</evidence>
<keyword evidence="10" id="KW-0744">Spermatogenesis</keyword>
<dbReference type="Pfam" id="PF00567">
    <property type="entry name" value="TUDOR"/>
    <property type="match status" value="6"/>
</dbReference>
<dbReference type="CDD" id="cd20417">
    <property type="entry name" value="Tudor_TDRD4_rpt4"/>
    <property type="match status" value="1"/>
</dbReference>
<evidence type="ECO:0000256" key="14">
    <source>
        <dbReference type="ARBA" id="ARBA00072636"/>
    </source>
</evidence>
<dbReference type="PROSITE" id="PS00518">
    <property type="entry name" value="ZF_RING_1"/>
    <property type="match status" value="1"/>
</dbReference>
<dbReference type="CDD" id="cd20415">
    <property type="entry name" value="Tudor_TDRD4_rpt2"/>
    <property type="match status" value="1"/>
</dbReference>
<keyword evidence="6" id="KW-0677">Repeat</keyword>
<dbReference type="FunFam" id="2.30.30.140:FF:000114">
    <property type="entry name" value="RING finger protein 17"/>
    <property type="match status" value="1"/>
</dbReference>
<comment type="subcellular location">
    <subcellularLocation>
        <location evidence="2">Cytoplasm</location>
    </subcellularLocation>
    <subcellularLocation>
        <location evidence="1">Nucleus</location>
    </subcellularLocation>
</comment>
<evidence type="ECO:0000256" key="11">
    <source>
        <dbReference type="ARBA" id="ARBA00023242"/>
    </source>
</evidence>
<keyword evidence="7 15" id="KW-0863">Zinc-finger</keyword>
<dbReference type="InterPro" id="IPR047850">
    <property type="entry name" value="RNF17-like_TUDOR_rpt5"/>
</dbReference>
<dbReference type="PROSITE" id="PS50089">
    <property type="entry name" value="ZF_RING_2"/>
    <property type="match status" value="1"/>
</dbReference>
<dbReference type="InterPro" id="IPR047848">
    <property type="entry name" value="RNF17-like_TUDOR_rpt3"/>
</dbReference>
<evidence type="ECO:0000256" key="13">
    <source>
        <dbReference type="ARBA" id="ARBA00062119"/>
    </source>
</evidence>
<evidence type="ECO:0000313" key="19">
    <source>
        <dbReference type="Proteomes" id="UP000006813"/>
    </source>
</evidence>
<keyword evidence="5" id="KW-0479">Metal-binding</keyword>
<dbReference type="Gene3D" id="2.40.50.90">
    <property type="match status" value="6"/>
</dbReference>
<dbReference type="STRING" id="10181.G5B1A6"/>
<evidence type="ECO:0000256" key="8">
    <source>
        <dbReference type="ARBA" id="ARBA00022782"/>
    </source>
</evidence>
<comment type="subunit">
    <text evidence="13">Interacts with MXD1, MXD3, MXD4, MXI1 and PIWIL1. Self-associates.</text>
</comment>
<dbReference type="GO" id="GO:0005737">
    <property type="term" value="C:cytoplasm"/>
    <property type="evidence" value="ECO:0007669"/>
    <property type="project" value="UniProtKB-SubCell"/>
</dbReference>
<evidence type="ECO:0000256" key="2">
    <source>
        <dbReference type="ARBA" id="ARBA00004496"/>
    </source>
</evidence>
<dbReference type="PROSITE" id="PS50304">
    <property type="entry name" value="TUDOR"/>
    <property type="match status" value="4"/>
</dbReference>
<dbReference type="InterPro" id="IPR002999">
    <property type="entry name" value="Tudor"/>
</dbReference>
<evidence type="ECO:0000313" key="18">
    <source>
        <dbReference type="EMBL" id="EHB03067.1"/>
    </source>
</evidence>
<evidence type="ECO:0000256" key="6">
    <source>
        <dbReference type="ARBA" id="ARBA00022737"/>
    </source>
</evidence>
<comment type="function">
    <text evidence="12">Seems to be involved in regulation of transcriptional activity of MYC. In vitro, inhibits DNA-binding activity of Mad-MAX heterodimers. Can recruit Mad transcriptional repressors (MXD1, MXD3, MXD4 and MXI1) to the cytoplasm. May be involved in spermiogenesis.</text>
</comment>
<dbReference type="GO" id="GO:0007283">
    <property type="term" value="P:spermatogenesis"/>
    <property type="evidence" value="ECO:0007669"/>
    <property type="project" value="UniProtKB-KW"/>
</dbReference>
<dbReference type="SUPFAM" id="SSF50199">
    <property type="entry name" value="Staphylococcal nuclease"/>
    <property type="match status" value="1"/>
</dbReference>
<evidence type="ECO:0000256" key="15">
    <source>
        <dbReference type="PROSITE-ProRule" id="PRU00175"/>
    </source>
</evidence>
<name>G5B1A6_HETGA</name>
<feature type="domain" description="Tudor" evidence="17">
    <location>
        <begin position="1273"/>
        <end position="1330"/>
    </location>
</feature>
<gene>
    <name evidence="18" type="ORF">GW7_10655</name>
</gene>
<feature type="domain" description="Tudor" evidence="17">
    <location>
        <begin position="1009"/>
        <end position="1068"/>
    </location>
</feature>
<dbReference type="eggNOG" id="KOG2039">
    <property type="taxonomic scope" value="Eukaryota"/>
</dbReference>
<dbReference type="InParanoid" id="G5B1A6"/>
<dbReference type="InterPro" id="IPR047845">
    <property type="entry name" value="RNF17-like_TUDOR_rpt1"/>
</dbReference>
<dbReference type="Gene3D" id="2.30.30.140">
    <property type="match status" value="5"/>
</dbReference>
<evidence type="ECO:0000256" key="5">
    <source>
        <dbReference type="ARBA" id="ARBA00022723"/>
    </source>
</evidence>
<feature type="domain" description="Tudor" evidence="17">
    <location>
        <begin position="723"/>
        <end position="831"/>
    </location>
</feature>
<dbReference type="eggNOG" id="KOG2279">
    <property type="taxonomic scope" value="Eukaryota"/>
</dbReference>
<feature type="domain" description="Tudor" evidence="17">
    <location>
        <begin position="1522"/>
        <end position="1582"/>
    </location>
</feature>
<dbReference type="PANTHER" id="PTHR16442">
    <property type="entry name" value="RING FINGER PROTEIN 17"/>
    <property type="match status" value="1"/>
</dbReference>
<sequence>MVAEASKIRLAFSAYPQVGNKGLPWSTAEIQCSRCGRRVSRASGHQGIPCGHVFCELCLLTEESRIVCPGCEIATAVNMKQGYCPIDEYTKEDNFMEKFQPQTMNCSPDFEKMADHDQLTVHVEHSTSIHRTVLSSSGVTLETKTTEEIDEALKIAGYNFEQLSIAVKMLERTQNQTKEETDSLIEVMEKQFDKIFASLDSRKTKLCEELVRNMDDYLSHLKMAKSYIEGKKNHLDAAMKIAKELKSAPSLRTFYDLNQIIRALKLTFESELSQVSFLKPRNPPRLNINCNEIICMLSSMGKIEFEDSTKCYSRENEAGHNVQKKYNSKKELSYDTYSSLEKKQVDLSFPSSEALASPLQPENGDIQPEWKNNQPQKEVVAVTSPKTIAVLPQTSLSPDVIIEEIIEENLECSPELVFVSHVIHPCHFYIQKYSQVKDITVLEKVNQICNKSLHLDPSDVLELGARVFVNSIANGMWCRGTITELIPIESKNIRKPCSPAKFSVHEVALIEIFMVDFGNSEVLIVTRVGNTHVRPEHTAHQHIVLDDLCLVLRKSESYIEELLKDIPPLAHPCSLKDIVPHNSSKGWEEEAKVEFLKMVNNKAVLMRVFGEEDGVLIVDLQKPPTNKISSDMPASLRDALVFMELARFRSQSPRSHIENNVTFHYHPPILPKEMTDVSVMICFINSPTDFYLQLVENLDFLLLLKTVEEFYRSKDDENLEIVCPIQDQACVAKFEDGIWYRAKVIDSLAHFVTFWYGLSLQNLWRDLILSVAVRGGDWTDIVICKFVISNCIIFKGLPGHQEVEVKYVDFGNTAKITLKEMRKIKDEFLNPPEKAIKCKLAYIEPCERTTQWSKKAKEKFEEKTQDKFLTCSVIKILEDNVLLVELFDSFGAPGMTPTSINDQLVQEGLASYEIGYIPRDNSKKHVEVWDPSPEEIISHEVNNLSPVSVKSLPSEIFQSLYNKELPVHICNVISPEKIYVQWLLTENLVKSLEEKMITAYENSEWKPIKWETDMHCAVKIPDKNQWRRGQIVRVVTDTLVEVLLYDVGVELVVNVKCLRKLEEDLKTMGRLSLECSLVDIRPTGGSDKWTATACDCLSLYLTGVVATIILQVGSEENNTTWPLPVKIFCRDEKGERVDVSKHLIKKGLALRERRIIKSDTIHSSEKSLQIPMEQRDSVVTKCIKINFDTDQKAADIISEHRVSECKEKISEPRAGCYKPPVIPDKKVFEAIVSCIGDDGTVFVVPKLSEFKLLKMMNEIQSSLKCLGLLEPYFWKKGEPCAVRGPDTMWYRGRVIEVVGGTIMVQYLDHGFTEKIPQCHLYPILLYPDIPQFCIPCQLYHTIPVGNVWQPDAIKLLQELLSKREVDIHIMELPENPWGKLCIHLYFDGLSLSYFMAHHKYCSFEYSEEVFKEKPTNYKKYEEEIWEIKFEELLLSEMETPILQSYLSSSLPPPEGLYAVRVKHIVSPNEVYICLDSIENCNQFNHHNGTNDNQVSSESESESLEEALQRFNKIVKTFLPLTDFRTEMPCLAEYADGLWYRAKIVCIKEFNPLSLLVQFVDYGSTEKLTLNRLRQIPLYLMQYPARAIKVFLAGFKPPLRDTGKTRIPYCPKWSMEALWTMIDCLQGKQLYASSMAQAPEQTVTLYEDEQYPVHMPLVEMGLADQDE</sequence>
<keyword evidence="4" id="KW-0963">Cytoplasm</keyword>
<dbReference type="GO" id="GO:0005634">
    <property type="term" value="C:nucleus"/>
    <property type="evidence" value="ECO:0007669"/>
    <property type="project" value="UniProtKB-SubCell"/>
</dbReference>
<dbReference type="CDD" id="cd20414">
    <property type="entry name" value="Tudor_TDRD4_rpt1"/>
    <property type="match status" value="1"/>
</dbReference>
<keyword evidence="9" id="KW-0862">Zinc</keyword>
<dbReference type="Proteomes" id="UP000006813">
    <property type="component" value="Unassembled WGS sequence"/>
</dbReference>
<dbReference type="CDD" id="cd20418">
    <property type="entry name" value="Tudor_TDRD4_rpt5"/>
    <property type="match status" value="1"/>
</dbReference>
<proteinExistence type="predicted"/>
<dbReference type="PANTHER" id="PTHR16442:SF1">
    <property type="entry name" value="RING FINGER PROTEIN 17"/>
    <property type="match status" value="1"/>
</dbReference>
<evidence type="ECO:0000259" key="17">
    <source>
        <dbReference type="PROSITE" id="PS50304"/>
    </source>
</evidence>
<dbReference type="InterPro" id="IPR047849">
    <property type="entry name" value="RNF17-like_TUDOR_rpt4"/>
</dbReference>
<keyword evidence="3" id="KW-0217">Developmental protein</keyword>
<evidence type="ECO:0000256" key="1">
    <source>
        <dbReference type="ARBA" id="ARBA00004123"/>
    </source>
</evidence>